<sequence length="50" mass="5472">MKAIQIQQSHVMSEKERKGLLVISPIIIGSAVYGASCAYAVVTHFFGLMF</sequence>
<feature type="transmembrane region" description="Helical" evidence="1">
    <location>
        <begin position="20"/>
        <end position="42"/>
    </location>
</feature>
<evidence type="ECO:0000313" key="2">
    <source>
        <dbReference type="EMBL" id="MCH7321391.1"/>
    </source>
</evidence>
<keyword evidence="3" id="KW-1185">Reference proteome</keyword>
<reference evidence="2 3" key="1">
    <citation type="submission" date="2022-03" db="EMBL/GenBank/DDBJ databases">
        <authorList>
            <person name="Jo J.-H."/>
            <person name="Im W.-T."/>
        </authorList>
    </citation>
    <scope>NUCLEOTIDE SEQUENCE [LARGE SCALE GENOMIC DNA]</scope>
    <source>
        <strain evidence="2 3">MA9</strain>
    </source>
</reference>
<evidence type="ECO:0000313" key="3">
    <source>
        <dbReference type="Proteomes" id="UP001316087"/>
    </source>
</evidence>
<keyword evidence="1" id="KW-0472">Membrane</keyword>
<dbReference type="Proteomes" id="UP001316087">
    <property type="component" value="Unassembled WGS sequence"/>
</dbReference>
<evidence type="ECO:0000256" key="1">
    <source>
        <dbReference type="SAM" id="Phobius"/>
    </source>
</evidence>
<accession>A0ABS9UAM4</accession>
<proteinExistence type="predicted"/>
<dbReference type="EMBL" id="JAKZFC010000001">
    <property type="protein sequence ID" value="MCH7321391.1"/>
    <property type="molecule type" value="Genomic_DNA"/>
</dbReference>
<keyword evidence="1" id="KW-0812">Transmembrane</keyword>
<organism evidence="2 3">
    <name type="scientific">Solibacillus palustris</name>
    <dbReference type="NCBI Taxonomy" id="2908203"/>
    <lineage>
        <taxon>Bacteria</taxon>
        <taxon>Bacillati</taxon>
        <taxon>Bacillota</taxon>
        <taxon>Bacilli</taxon>
        <taxon>Bacillales</taxon>
        <taxon>Caryophanaceae</taxon>
        <taxon>Solibacillus</taxon>
    </lineage>
</organism>
<name>A0ABS9UAM4_9BACL</name>
<gene>
    <name evidence="2" type="ORF">LZ480_05745</name>
</gene>
<protein>
    <submittedName>
        <fullName evidence="2">Uncharacterized protein</fullName>
    </submittedName>
</protein>
<dbReference type="RefSeq" id="WP_241368420.1">
    <property type="nucleotide sequence ID" value="NZ_JAKZFC010000001.1"/>
</dbReference>
<comment type="caution">
    <text evidence="2">The sequence shown here is derived from an EMBL/GenBank/DDBJ whole genome shotgun (WGS) entry which is preliminary data.</text>
</comment>
<keyword evidence="1" id="KW-1133">Transmembrane helix</keyword>